<feature type="chain" id="PRO_5043135498" evidence="2">
    <location>
        <begin position="17"/>
        <end position="642"/>
    </location>
</feature>
<gene>
    <name evidence="3" type="ORF">HPLM_LOCUS9783</name>
</gene>
<feature type="compositionally biased region" description="Polar residues" evidence="1">
    <location>
        <begin position="138"/>
        <end position="157"/>
    </location>
</feature>
<feature type="signal peptide" evidence="2">
    <location>
        <begin position="1"/>
        <end position="16"/>
    </location>
</feature>
<evidence type="ECO:0000313" key="5">
    <source>
        <dbReference type="WBParaSite" id="HPLM_0000979101-mRNA-1"/>
    </source>
</evidence>
<dbReference type="EMBL" id="UZAF01017141">
    <property type="protein sequence ID" value="VDO38374.1"/>
    <property type="molecule type" value="Genomic_DNA"/>
</dbReference>
<feature type="compositionally biased region" description="Polar residues" evidence="1">
    <location>
        <begin position="493"/>
        <end position="503"/>
    </location>
</feature>
<dbReference type="OrthoDB" id="20828at2759"/>
<protein>
    <submittedName>
        <fullName evidence="5">Mediator of RNA polymerase II transcription subunit 15</fullName>
    </submittedName>
</protein>
<evidence type="ECO:0000256" key="1">
    <source>
        <dbReference type="SAM" id="MobiDB-lite"/>
    </source>
</evidence>
<dbReference type="WBParaSite" id="HPLM_0000979101-mRNA-1">
    <property type="protein sequence ID" value="HPLM_0000979101-mRNA-1"/>
    <property type="gene ID" value="HPLM_0000979101"/>
</dbReference>
<reference evidence="3 4" key="2">
    <citation type="submission" date="2018-11" db="EMBL/GenBank/DDBJ databases">
        <authorList>
            <consortium name="Pathogen Informatics"/>
        </authorList>
    </citation>
    <scope>NUCLEOTIDE SEQUENCE [LARGE SCALE GENOMIC DNA]</scope>
    <source>
        <strain evidence="3 4">MHpl1</strain>
    </source>
</reference>
<keyword evidence="4" id="KW-1185">Reference proteome</keyword>
<evidence type="ECO:0000256" key="2">
    <source>
        <dbReference type="SAM" id="SignalP"/>
    </source>
</evidence>
<organism evidence="5">
    <name type="scientific">Haemonchus placei</name>
    <name type="common">Barber's pole worm</name>
    <dbReference type="NCBI Taxonomy" id="6290"/>
    <lineage>
        <taxon>Eukaryota</taxon>
        <taxon>Metazoa</taxon>
        <taxon>Ecdysozoa</taxon>
        <taxon>Nematoda</taxon>
        <taxon>Chromadorea</taxon>
        <taxon>Rhabditida</taxon>
        <taxon>Rhabditina</taxon>
        <taxon>Rhabditomorpha</taxon>
        <taxon>Strongyloidea</taxon>
        <taxon>Trichostrongylidae</taxon>
        <taxon>Haemonchus</taxon>
    </lineage>
</organism>
<dbReference type="Proteomes" id="UP000268014">
    <property type="component" value="Unassembled WGS sequence"/>
</dbReference>
<proteinExistence type="predicted"/>
<feature type="compositionally biased region" description="Low complexity" evidence="1">
    <location>
        <begin position="529"/>
        <end position="548"/>
    </location>
</feature>
<name>A0A158QN53_HAEPC</name>
<sequence>MLSTLMLWTLTDPSTATQQMSESSEPKFRWPYYSMIIKKLKKEIADQRVPPELRALLQFLPIPKNTISVFAMEPYGALMPANVPKASGGAARPASLPASAPQSGLRRGRYALQIITEASDPFLSAPAVEATGEAPTLPVSNANTPGNQTPATPTASSGGLEATTPGNEEPISSLGSAVGTPTRADAPVDEITSDQNRNIPPASKPIASPRASARGGRKRGNINRQHNAGPRQKRSVSRNEPPAPSLAPSFNQQWHGTGPNPGNPALSQPDSIAYPQHQVQQVSSNAVKDPTKTKIQECINKKRLEAARISAGFPGPTSSQPSTIGPNITQGSYSDASFNQTTSNRTAPGDYQTHQNQNNFQQDSGQHLQPMLQQSSQSMDTSHQSQQQMQQQQQQQQQQQHMPTSQQQPHHQLPHHQQQQQPVQQTSTAGQHSMQPQVMQQMQHHIPQQVPPGFQQSHMTASQQMQSQQSMQQLPQQSLLQQQIGQPHMQQQSRSNNSQGMMTGQQFVQGGSSSQHQGGIGGPMQMNYQGQAGTGPQPQQQPRNPMGQFASRDGSMNVEYQQGNRGGRQQLQMGSQGNVIRNGMPSNQISGQTHMGSQHVPDAHPMMAQQMGGVPMGAHQLPHQMGQASMSGQQYYMQQDQR</sequence>
<feature type="compositionally biased region" description="Low complexity" evidence="1">
    <location>
        <begin position="373"/>
        <end position="492"/>
    </location>
</feature>
<keyword evidence="2" id="KW-0732">Signal</keyword>
<feature type="region of interest" description="Disordered" evidence="1">
    <location>
        <begin position="311"/>
        <end position="552"/>
    </location>
</feature>
<evidence type="ECO:0000313" key="3">
    <source>
        <dbReference type="EMBL" id="VDO38374.1"/>
    </source>
</evidence>
<dbReference type="AlphaFoldDB" id="A0A158QN53"/>
<evidence type="ECO:0000313" key="4">
    <source>
        <dbReference type="Proteomes" id="UP000268014"/>
    </source>
</evidence>
<feature type="compositionally biased region" description="Low complexity" evidence="1">
    <location>
        <begin position="504"/>
        <end position="517"/>
    </location>
</feature>
<feature type="region of interest" description="Disordered" evidence="1">
    <location>
        <begin position="135"/>
        <end position="270"/>
    </location>
</feature>
<accession>A0A158QN53</accession>
<dbReference type="OMA" id="AYINEQN"/>
<feature type="compositionally biased region" description="Polar residues" evidence="1">
    <location>
        <begin position="316"/>
        <end position="367"/>
    </location>
</feature>
<reference evidence="5" key="1">
    <citation type="submission" date="2016-04" db="UniProtKB">
        <authorList>
            <consortium name="WormBaseParasite"/>
        </authorList>
    </citation>
    <scope>IDENTIFICATION</scope>
</reference>
<dbReference type="STRING" id="6290.A0A158QN53"/>